<evidence type="ECO:0000256" key="2">
    <source>
        <dbReference type="ARBA" id="ARBA00022723"/>
    </source>
</evidence>
<evidence type="ECO:0000313" key="13">
    <source>
        <dbReference type="Proteomes" id="UP001552299"/>
    </source>
</evidence>
<dbReference type="Gene3D" id="3.30.160.60">
    <property type="entry name" value="Classic Zinc Finger"/>
    <property type="match status" value="1"/>
</dbReference>
<dbReference type="SMART" id="SM00355">
    <property type="entry name" value="ZnF_C2H2"/>
    <property type="match status" value="2"/>
</dbReference>
<name>A0ABD0TZS6_DENTH</name>
<dbReference type="EMBL" id="JANQDX010000019">
    <property type="protein sequence ID" value="KAL0905133.1"/>
    <property type="molecule type" value="Genomic_DNA"/>
</dbReference>
<evidence type="ECO:0000256" key="10">
    <source>
        <dbReference type="SAM" id="MobiDB-lite"/>
    </source>
</evidence>
<keyword evidence="5" id="KW-0862">Zinc</keyword>
<evidence type="ECO:0000256" key="1">
    <source>
        <dbReference type="ARBA" id="ARBA00004123"/>
    </source>
</evidence>
<keyword evidence="7" id="KW-0804">Transcription</keyword>
<dbReference type="PROSITE" id="PS00028">
    <property type="entry name" value="ZINC_FINGER_C2H2_1"/>
    <property type="match status" value="2"/>
</dbReference>
<dbReference type="PROSITE" id="PS50157">
    <property type="entry name" value="ZINC_FINGER_C2H2_2"/>
    <property type="match status" value="2"/>
</dbReference>
<keyword evidence="8" id="KW-0539">Nucleus</keyword>
<evidence type="ECO:0000256" key="3">
    <source>
        <dbReference type="ARBA" id="ARBA00022737"/>
    </source>
</evidence>
<protein>
    <recommendedName>
        <fullName evidence="11">C2H2-type domain-containing protein</fullName>
    </recommendedName>
</protein>
<proteinExistence type="predicted"/>
<reference evidence="12 13" key="1">
    <citation type="journal article" date="2024" name="Plant Biotechnol. J.">
        <title>Dendrobium thyrsiflorum genome and its molecular insights into genes involved in important horticultural traits.</title>
        <authorList>
            <person name="Chen B."/>
            <person name="Wang J.Y."/>
            <person name="Zheng P.J."/>
            <person name="Li K.L."/>
            <person name="Liang Y.M."/>
            <person name="Chen X.F."/>
            <person name="Zhang C."/>
            <person name="Zhao X."/>
            <person name="He X."/>
            <person name="Zhang G.Q."/>
            <person name="Liu Z.J."/>
            <person name="Xu Q."/>
        </authorList>
    </citation>
    <scope>NUCLEOTIDE SEQUENCE [LARGE SCALE GENOMIC DNA]</scope>
    <source>
        <strain evidence="12">GZMU011</strain>
    </source>
</reference>
<feature type="region of interest" description="Disordered" evidence="10">
    <location>
        <begin position="211"/>
        <end position="236"/>
    </location>
</feature>
<feature type="domain" description="C2H2-type" evidence="11">
    <location>
        <begin position="103"/>
        <end position="130"/>
    </location>
</feature>
<evidence type="ECO:0000313" key="12">
    <source>
        <dbReference type="EMBL" id="KAL0905133.1"/>
    </source>
</evidence>
<keyword evidence="6" id="KW-0805">Transcription regulation</keyword>
<keyword evidence="4 9" id="KW-0863">Zinc-finger</keyword>
<dbReference type="Pfam" id="PF13912">
    <property type="entry name" value="zf-C2H2_6"/>
    <property type="match status" value="2"/>
</dbReference>
<evidence type="ECO:0000256" key="7">
    <source>
        <dbReference type="ARBA" id="ARBA00023163"/>
    </source>
</evidence>
<keyword evidence="13" id="KW-1185">Reference proteome</keyword>
<evidence type="ECO:0000256" key="8">
    <source>
        <dbReference type="ARBA" id="ARBA00023242"/>
    </source>
</evidence>
<feature type="domain" description="C2H2-type" evidence="11">
    <location>
        <begin position="168"/>
        <end position="190"/>
    </location>
</feature>
<evidence type="ECO:0000256" key="4">
    <source>
        <dbReference type="ARBA" id="ARBA00022771"/>
    </source>
</evidence>
<evidence type="ECO:0000256" key="5">
    <source>
        <dbReference type="ARBA" id="ARBA00022833"/>
    </source>
</evidence>
<dbReference type="InterPro" id="IPR036236">
    <property type="entry name" value="Znf_C2H2_sf"/>
</dbReference>
<dbReference type="InterPro" id="IPR013087">
    <property type="entry name" value="Znf_C2H2_type"/>
</dbReference>
<dbReference type="PANTHER" id="PTHR26374:SF466">
    <property type="entry name" value="OS09G0122000 PROTEIN"/>
    <property type="match status" value="1"/>
</dbReference>
<comment type="caution">
    <text evidence="12">The sequence shown here is derived from an EMBL/GenBank/DDBJ whole genome shotgun (WGS) entry which is preliminary data.</text>
</comment>
<feature type="compositionally biased region" description="Polar residues" evidence="10">
    <location>
        <begin position="226"/>
        <end position="236"/>
    </location>
</feature>
<keyword evidence="3" id="KW-0677">Repeat</keyword>
<gene>
    <name evidence="12" type="ORF">M5K25_027313</name>
</gene>
<dbReference type="AlphaFoldDB" id="A0ABD0TZS6"/>
<dbReference type="SUPFAM" id="SSF57667">
    <property type="entry name" value="beta-beta-alpha zinc fingers"/>
    <property type="match status" value="1"/>
</dbReference>
<evidence type="ECO:0000256" key="6">
    <source>
        <dbReference type="ARBA" id="ARBA00023015"/>
    </source>
</evidence>
<accession>A0ABD0TZS6</accession>
<comment type="subcellular location">
    <subcellularLocation>
        <location evidence="1">Nucleus</location>
    </subcellularLocation>
</comment>
<dbReference type="Proteomes" id="UP001552299">
    <property type="component" value="Unassembled WGS sequence"/>
</dbReference>
<evidence type="ECO:0000256" key="9">
    <source>
        <dbReference type="PROSITE-ProRule" id="PRU00042"/>
    </source>
</evidence>
<dbReference type="GO" id="GO:0005634">
    <property type="term" value="C:nucleus"/>
    <property type="evidence" value="ECO:0007669"/>
    <property type="project" value="UniProtKB-SubCell"/>
</dbReference>
<evidence type="ECO:0000259" key="11">
    <source>
        <dbReference type="PROSITE" id="PS50157"/>
    </source>
</evidence>
<sequence length="259" mass="28083">MEGIMEDSSMVKRKRTKRQRLKLPLAEAAVAAAVSSTSTSAEFSECATEEDEEMANCLMLLAQGDQRPDLDITEETITTMKSNSKRFAEAPTTTSGRAGMYVFECKTCGKCFPSFQALGGHRASHKKPKLLNLSPPVDETKTVVMNEDSIQLSMNSFPSQVAAKSRTHECSICGAEFSSGQALGGHMRRHRPVILPEPAKKERNSNALSLDLNLPAPCDEDDNPAKSPSSVSATKTPPFSFASRAPILLLTSALVNCHY</sequence>
<keyword evidence="2" id="KW-0479">Metal-binding</keyword>
<dbReference type="GO" id="GO:0008270">
    <property type="term" value="F:zinc ion binding"/>
    <property type="evidence" value="ECO:0007669"/>
    <property type="project" value="UniProtKB-KW"/>
</dbReference>
<organism evidence="12 13">
    <name type="scientific">Dendrobium thyrsiflorum</name>
    <name type="common">Pinecone-like raceme dendrobium</name>
    <name type="synonym">Orchid</name>
    <dbReference type="NCBI Taxonomy" id="117978"/>
    <lineage>
        <taxon>Eukaryota</taxon>
        <taxon>Viridiplantae</taxon>
        <taxon>Streptophyta</taxon>
        <taxon>Embryophyta</taxon>
        <taxon>Tracheophyta</taxon>
        <taxon>Spermatophyta</taxon>
        <taxon>Magnoliopsida</taxon>
        <taxon>Liliopsida</taxon>
        <taxon>Asparagales</taxon>
        <taxon>Orchidaceae</taxon>
        <taxon>Epidendroideae</taxon>
        <taxon>Malaxideae</taxon>
        <taxon>Dendrobiinae</taxon>
        <taxon>Dendrobium</taxon>
    </lineage>
</organism>
<dbReference type="PANTHER" id="PTHR26374">
    <property type="entry name" value="ZINC FINGER PROTEIN ZAT5"/>
    <property type="match status" value="1"/>
</dbReference>